<protein>
    <submittedName>
        <fullName evidence="1">3509_t:CDS:1</fullName>
    </submittedName>
</protein>
<sequence length="197" mass="22919">MSEICFLQGLSIGRIVNTIWDPKYSKLLQGLWKHNLTCQIIEEALECQINFKPKSIEWKIKGEGPTILELSSPKLNFKAAKTLEKFNIFYTNQLILQDDKTLATWSQLKLIKSATRKGRKPIWFEYLESIVLQDSNTRKIKDDFYINTDLRRLAIPNLQHLAADKRIKDWVITKEIDSKPILGHIIKKNSNSVLIEH</sequence>
<gene>
    <name evidence="1" type="ORF">GMARGA_LOCUS14142</name>
</gene>
<comment type="caution">
    <text evidence="1">The sequence shown here is derived from an EMBL/GenBank/DDBJ whole genome shotgun (WGS) entry which is preliminary data.</text>
</comment>
<keyword evidence="2" id="KW-1185">Reference proteome</keyword>
<dbReference type="Proteomes" id="UP000789901">
    <property type="component" value="Unassembled WGS sequence"/>
</dbReference>
<evidence type="ECO:0000313" key="2">
    <source>
        <dbReference type="Proteomes" id="UP000789901"/>
    </source>
</evidence>
<proteinExistence type="predicted"/>
<reference evidence="1 2" key="1">
    <citation type="submission" date="2021-06" db="EMBL/GenBank/DDBJ databases">
        <authorList>
            <person name="Kallberg Y."/>
            <person name="Tangrot J."/>
            <person name="Rosling A."/>
        </authorList>
    </citation>
    <scope>NUCLEOTIDE SEQUENCE [LARGE SCALE GENOMIC DNA]</scope>
    <source>
        <strain evidence="1 2">120-4 pot B 10/14</strain>
    </source>
</reference>
<dbReference type="EMBL" id="CAJVQB010009250">
    <property type="protein sequence ID" value="CAG8728217.1"/>
    <property type="molecule type" value="Genomic_DNA"/>
</dbReference>
<name>A0ABN7V541_GIGMA</name>
<organism evidence="1 2">
    <name type="scientific">Gigaspora margarita</name>
    <dbReference type="NCBI Taxonomy" id="4874"/>
    <lineage>
        <taxon>Eukaryota</taxon>
        <taxon>Fungi</taxon>
        <taxon>Fungi incertae sedis</taxon>
        <taxon>Mucoromycota</taxon>
        <taxon>Glomeromycotina</taxon>
        <taxon>Glomeromycetes</taxon>
        <taxon>Diversisporales</taxon>
        <taxon>Gigasporaceae</taxon>
        <taxon>Gigaspora</taxon>
    </lineage>
</organism>
<accession>A0ABN7V541</accession>
<evidence type="ECO:0000313" key="1">
    <source>
        <dbReference type="EMBL" id="CAG8728217.1"/>
    </source>
</evidence>